<dbReference type="Proteomes" id="UP001219525">
    <property type="component" value="Unassembled WGS sequence"/>
</dbReference>
<feature type="compositionally biased region" description="Polar residues" evidence="1">
    <location>
        <begin position="51"/>
        <end position="61"/>
    </location>
</feature>
<reference evidence="2" key="1">
    <citation type="submission" date="2023-03" db="EMBL/GenBank/DDBJ databases">
        <title>Massive genome expansion in bonnet fungi (Mycena s.s.) driven by repeated elements and novel gene families across ecological guilds.</title>
        <authorList>
            <consortium name="Lawrence Berkeley National Laboratory"/>
            <person name="Harder C.B."/>
            <person name="Miyauchi S."/>
            <person name="Viragh M."/>
            <person name="Kuo A."/>
            <person name="Thoen E."/>
            <person name="Andreopoulos B."/>
            <person name="Lu D."/>
            <person name="Skrede I."/>
            <person name="Drula E."/>
            <person name="Henrissat B."/>
            <person name="Morin E."/>
            <person name="Kohler A."/>
            <person name="Barry K."/>
            <person name="LaButti K."/>
            <person name="Morin E."/>
            <person name="Salamov A."/>
            <person name="Lipzen A."/>
            <person name="Mereny Z."/>
            <person name="Hegedus B."/>
            <person name="Baldrian P."/>
            <person name="Stursova M."/>
            <person name="Weitz H."/>
            <person name="Taylor A."/>
            <person name="Grigoriev I.V."/>
            <person name="Nagy L.G."/>
            <person name="Martin F."/>
            <person name="Kauserud H."/>
        </authorList>
    </citation>
    <scope>NUCLEOTIDE SEQUENCE</scope>
    <source>
        <strain evidence="2">9144</strain>
    </source>
</reference>
<sequence length="249" mass="27646">MFDFFRVSRRLLAFTRARIVDGFERAGIYPLNPDRFDFLVCWRELQACPQATPSRSVSPDSETLPPPGDPSSPARKNKTNRVLAQNTRLLNSPPATPSSLLRALKDSHAELVQYRARGAIQGGRIRDLQATKDAREKKKGDRRRVPVESTIIDQNKLNRLREERDARDAARAARGRGRGRGRSTVRGRRHGGKVGASSRVDSSSDSDVENNDVEISPAPRAAMPSGHVKKARASAAPYNTRSTKRPRTS</sequence>
<accession>A0AAD6UL53</accession>
<proteinExistence type="predicted"/>
<evidence type="ECO:0000256" key="1">
    <source>
        <dbReference type="SAM" id="MobiDB-lite"/>
    </source>
</evidence>
<protein>
    <submittedName>
        <fullName evidence="2">Uncharacterized protein</fullName>
    </submittedName>
</protein>
<keyword evidence="3" id="KW-1185">Reference proteome</keyword>
<feature type="compositionally biased region" description="Basic and acidic residues" evidence="1">
    <location>
        <begin position="159"/>
        <end position="171"/>
    </location>
</feature>
<feature type="compositionally biased region" description="Basic residues" evidence="1">
    <location>
        <begin position="173"/>
        <end position="192"/>
    </location>
</feature>
<evidence type="ECO:0000313" key="2">
    <source>
        <dbReference type="EMBL" id="KAJ7184049.1"/>
    </source>
</evidence>
<organism evidence="2 3">
    <name type="scientific">Mycena pura</name>
    <dbReference type="NCBI Taxonomy" id="153505"/>
    <lineage>
        <taxon>Eukaryota</taxon>
        <taxon>Fungi</taxon>
        <taxon>Dikarya</taxon>
        <taxon>Basidiomycota</taxon>
        <taxon>Agaricomycotina</taxon>
        <taxon>Agaricomycetes</taxon>
        <taxon>Agaricomycetidae</taxon>
        <taxon>Agaricales</taxon>
        <taxon>Marasmiineae</taxon>
        <taxon>Mycenaceae</taxon>
        <taxon>Mycena</taxon>
    </lineage>
</organism>
<comment type="caution">
    <text evidence="2">The sequence shown here is derived from an EMBL/GenBank/DDBJ whole genome shotgun (WGS) entry which is preliminary data.</text>
</comment>
<gene>
    <name evidence="2" type="ORF">GGX14DRAFT_409344</name>
</gene>
<feature type="region of interest" description="Disordered" evidence="1">
    <location>
        <begin position="51"/>
        <end position="77"/>
    </location>
</feature>
<dbReference type="EMBL" id="JARJCW010000231">
    <property type="protein sequence ID" value="KAJ7184049.1"/>
    <property type="molecule type" value="Genomic_DNA"/>
</dbReference>
<evidence type="ECO:0000313" key="3">
    <source>
        <dbReference type="Proteomes" id="UP001219525"/>
    </source>
</evidence>
<dbReference type="AlphaFoldDB" id="A0AAD6UL53"/>
<feature type="compositionally biased region" description="Basic and acidic residues" evidence="1">
    <location>
        <begin position="125"/>
        <end position="146"/>
    </location>
</feature>
<feature type="region of interest" description="Disordered" evidence="1">
    <location>
        <begin position="125"/>
        <end position="249"/>
    </location>
</feature>
<name>A0AAD6UL53_9AGAR</name>